<feature type="region of interest" description="Disordered" evidence="1">
    <location>
        <begin position="1"/>
        <end position="54"/>
    </location>
</feature>
<reference evidence="3" key="1">
    <citation type="submission" date="2015-08" db="EMBL/GenBank/DDBJ databases">
        <authorList>
            <person name="Babu N.S."/>
            <person name="Beckwith C.J."/>
            <person name="Beseler K.G."/>
            <person name="Brison A."/>
            <person name="Carone J.V."/>
            <person name="Caskin T.P."/>
            <person name="Diamond M."/>
            <person name="Durham M.E."/>
            <person name="Foxe J.M."/>
            <person name="Go M."/>
            <person name="Henderson B.A."/>
            <person name="Jones I.B."/>
            <person name="McGettigan J.A."/>
            <person name="Micheletti S.J."/>
            <person name="Nasrallah M.E."/>
            <person name="Ortiz D."/>
            <person name="Piller C.R."/>
            <person name="Privatt S.R."/>
            <person name="Schneider S.L."/>
            <person name="Sharp S."/>
            <person name="Smith T.C."/>
            <person name="Stanton J.D."/>
            <person name="Ullery H.E."/>
            <person name="Wilson R.J."/>
            <person name="Serrano M.G."/>
            <person name="Buck G."/>
            <person name="Lee V."/>
            <person name="Wang Y."/>
            <person name="Carvalho R."/>
            <person name="Voegtly L."/>
            <person name="Shi R."/>
            <person name="Duckworth R."/>
            <person name="Johnson A."/>
            <person name="Loviza R."/>
            <person name="Walstead R."/>
            <person name="Shah Z."/>
            <person name="Kiflezghi M."/>
            <person name="Wade K."/>
            <person name="Ball S.L."/>
            <person name="Bradley K.W."/>
            <person name="Asai D.J."/>
            <person name="Bowman C.A."/>
            <person name="Russell D.A."/>
            <person name="Pope W.H."/>
            <person name="Jacobs-Sera D."/>
            <person name="Hendrix R.W."/>
            <person name="Hatfull G.F."/>
        </authorList>
    </citation>
    <scope>NUCLEOTIDE SEQUENCE</scope>
</reference>
<feature type="transmembrane region" description="Helical" evidence="2">
    <location>
        <begin position="169"/>
        <end position="191"/>
    </location>
</feature>
<feature type="compositionally biased region" description="Low complexity" evidence="1">
    <location>
        <begin position="222"/>
        <end position="236"/>
    </location>
</feature>
<evidence type="ECO:0000256" key="2">
    <source>
        <dbReference type="SAM" id="Phobius"/>
    </source>
</evidence>
<feature type="transmembrane region" description="Helical" evidence="2">
    <location>
        <begin position="143"/>
        <end position="163"/>
    </location>
</feature>
<keyword evidence="2" id="KW-1133">Transmembrane helix</keyword>
<feature type="compositionally biased region" description="Basic and acidic residues" evidence="1">
    <location>
        <begin position="281"/>
        <end position="292"/>
    </location>
</feature>
<dbReference type="AlphaFoldDB" id="A0A2P2C7C1"/>
<evidence type="ECO:0000256" key="1">
    <source>
        <dbReference type="SAM" id="MobiDB-lite"/>
    </source>
</evidence>
<protein>
    <submittedName>
        <fullName evidence="3">Uncharacterized protein</fullName>
    </submittedName>
</protein>
<accession>A0A2P2C7C1</accession>
<keyword evidence="2" id="KW-0812">Transmembrane</keyword>
<proteinExistence type="predicted"/>
<gene>
    <name evidence="3" type="ORF">NOCA1130277</name>
</gene>
<organism evidence="3">
    <name type="scientific">metagenome</name>
    <dbReference type="NCBI Taxonomy" id="256318"/>
    <lineage>
        <taxon>unclassified sequences</taxon>
        <taxon>metagenomes</taxon>
    </lineage>
</organism>
<dbReference type="EMBL" id="CZKB01000005">
    <property type="protein sequence ID" value="CUR57888.1"/>
    <property type="molecule type" value="Genomic_DNA"/>
</dbReference>
<name>A0A2P2C7C1_9ZZZZ</name>
<feature type="region of interest" description="Disordered" evidence="1">
    <location>
        <begin position="217"/>
        <end position="292"/>
    </location>
</feature>
<keyword evidence="2" id="KW-0472">Membrane</keyword>
<feature type="transmembrane region" description="Helical" evidence="2">
    <location>
        <begin position="62"/>
        <end position="88"/>
    </location>
</feature>
<sequence>MSEHPGPSQDPYGQPVPSRQDNPYGQSYGQQPTGQQPYGYGQQPYGGAPTRSGDKRPGTVTAAAWITIVFSAITALLFALGGLGLLVARDEVITEMERVPEFQDANIDAESAVGVLVVVLLGVVVWCLVAAILAVFVLRRSSVARILLVISSSVAAVFALIGITSGISLVPLVACLATIVLLFVGGAGDWFKGVPDGGGYPGDPAGYQAGAYGGYGSTSADPYQQQDQQPEQQSPQGGAAYPDPYGNPYGTPSQPQPGSSPNPYGQVPPTHQDPDAPSDGSGEHPPRDYPGR</sequence>
<feature type="compositionally biased region" description="Low complexity" evidence="1">
    <location>
        <begin position="23"/>
        <end position="49"/>
    </location>
</feature>
<evidence type="ECO:0000313" key="3">
    <source>
        <dbReference type="EMBL" id="CUR57888.1"/>
    </source>
</evidence>
<feature type="transmembrane region" description="Helical" evidence="2">
    <location>
        <begin position="112"/>
        <end position="136"/>
    </location>
</feature>